<feature type="coiled-coil region" evidence="1">
    <location>
        <begin position="182"/>
        <end position="216"/>
    </location>
</feature>
<comment type="caution">
    <text evidence="2">The sequence shown here is derived from an EMBL/GenBank/DDBJ whole genome shotgun (WGS) entry which is preliminary data.</text>
</comment>
<dbReference type="Proteomes" id="UP001218188">
    <property type="component" value="Unassembled WGS sequence"/>
</dbReference>
<keyword evidence="1" id="KW-0175">Coiled coil</keyword>
<organism evidence="2 3">
    <name type="scientific">Mycena alexandri</name>
    <dbReference type="NCBI Taxonomy" id="1745969"/>
    <lineage>
        <taxon>Eukaryota</taxon>
        <taxon>Fungi</taxon>
        <taxon>Dikarya</taxon>
        <taxon>Basidiomycota</taxon>
        <taxon>Agaricomycotina</taxon>
        <taxon>Agaricomycetes</taxon>
        <taxon>Agaricomycetidae</taxon>
        <taxon>Agaricales</taxon>
        <taxon>Marasmiineae</taxon>
        <taxon>Mycenaceae</taxon>
        <taxon>Mycena</taxon>
    </lineage>
</organism>
<dbReference type="AlphaFoldDB" id="A0AAD6X8B1"/>
<sequence>MCDFDMRSSVWPTRPPLETANALNYVEDRAFKQLALNGAPLDASLRNWVDRYVPGPPVPACTLEEKTLMRRSIGIPATPRPKPPGYIVGAAVRERVAARALAAARERQASEEKAFMRRSVGIPANPRPKPAGYAVGAAVRQRVAARYARAEELMALREGRPRPRGLARFGPIGRPVLSREAREQAAKQARIQAREKAEAQRRREAAAANVAELIQMRLAGEQRKLGRACRLA</sequence>
<proteinExistence type="predicted"/>
<name>A0AAD6X8B1_9AGAR</name>
<reference evidence="2" key="1">
    <citation type="submission" date="2023-03" db="EMBL/GenBank/DDBJ databases">
        <title>Massive genome expansion in bonnet fungi (Mycena s.s.) driven by repeated elements and novel gene families across ecological guilds.</title>
        <authorList>
            <consortium name="Lawrence Berkeley National Laboratory"/>
            <person name="Harder C.B."/>
            <person name="Miyauchi S."/>
            <person name="Viragh M."/>
            <person name="Kuo A."/>
            <person name="Thoen E."/>
            <person name="Andreopoulos B."/>
            <person name="Lu D."/>
            <person name="Skrede I."/>
            <person name="Drula E."/>
            <person name="Henrissat B."/>
            <person name="Morin E."/>
            <person name="Kohler A."/>
            <person name="Barry K."/>
            <person name="LaButti K."/>
            <person name="Morin E."/>
            <person name="Salamov A."/>
            <person name="Lipzen A."/>
            <person name="Mereny Z."/>
            <person name="Hegedus B."/>
            <person name="Baldrian P."/>
            <person name="Stursova M."/>
            <person name="Weitz H."/>
            <person name="Taylor A."/>
            <person name="Grigoriev I.V."/>
            <person name="Nagy L.G."/>
            <person name="Martin F."/>
            <person name="Kauserud H."/>
        </authorList>
    </citation>
    <scope>NUCLEOTIDE SEQUENCE</scope>
    <source>
        <strain evidence="2">CBHHK200</strain>
    </source>
</reference>
<evidence type="ECO:0000313" key="2">
    <source>
        <dbReference type="EMBL" id="KAJ7038631.1"/>
    </source>
</evidence>
<protein>
    <submittedName>
        <fullName evidence="2">Uncharacterized protein</fullName>
    </submittedName>
</protein>
<evidence type="ECO:0000256" key="1">
    <source>
        <dbReference type="SAM" id="Coils"/>
    </source>
</evidence>
<keyword evidence="3" id="KW-1185">Reference proteome</keyword>
<dbReference type="EMBL" id="JARJCM010000031">
    <property type="protein sequence ID" value="KAJ7038631.1"/>
    <property type="molecule type" value="Genomic_DNA"/>
</dbReference>
<evidence type="ECO:0000313" key="3">
    <source>
        <dbReference type="Proteomes" id="UP001218188"/>
    </source>
</evidence>
<gene>
    <name evidence="2" type="ORF">C8F04DRAFT_1255916</name>
</gene>
<accession>A0AAD6X8B1</accession>